<dbReference type="GO" id="GO:0032259">
    <property type="term" value="P:methylation"/>
    <property type="evidence" value="ECO:0007669"/>
    <property type="project" value="UniProtKB-KW"/>
</dbReference>
<keyword evidence="1" id="KW-0489">Methyltransferase</keyword>
<proteinExistence type="predicted"/>
<dbReference type="CDD" id="cd02440">
    <property type="entry name" value="AdoMet_MTases"/>
    <property type="match status" value="1"/>
</dbReference>
<dbReference type="Gene3D" id="1.10.150.290">
    <property type="entry name" value="S-adenosyl-L-methionine-dependent methyltransferases"/>
    <property type="match status" value="1"/>
</dbReference>
<dbReference type="InterPro" id="IPR023149">
    <property type="entry name" value="Trans_acon_MeTrfase_C"/>
</dbReference>
<protein>
    <submittedName>
        <fullName evidence="1">Methyltransferase domain-containing protein</fullName>
    </submittedName>
</protein>
<keyword evidence="1" id="KW-0808">Transferase</keyword>
<dbReference type="RefSeq" id="WP_161345872.1">
    <property type="nucleotide sequence ID" value="NZ_BMGW01000005.1"/>
</dbReference>
<dbReference type="InterPro" id="IPR029063">
    <property type="entry name" value="SAM-dependent_MTases_sf"/>
</dbReference>
<gene>
    <name evidence="1" type="ORF">GS660_09745</name>
</gene>
<dbReference type="PANTHER" id="PTHR43861:SF1">
    <property type="entry name" value="TRANS-ACONITATE 2-METHYLTRANSFERASE"/>
    <property type="match status" value="1"/>
</dbReference>
<organism evidence="1 2">
    <name type="scientific">Frigidibacter albus</name>
    <dbReference type="NCBI Taxonomy" id="1465486"/>
    <lineage>
        <taxon>Bacteria</taxon>
        <taxon>Pseudomonadati</taxon>
        <taxon>Pseudomonadota</taxon>
        <taxon>Alphaproteobacteria</taxon>
        <taxon>Rhodobacterales</taxon>
        <taxon>Paracoccaceae</taxon>
        <taxon>Frigidibacter</taxon>
    </lineage>
</organism>
<dbReference type="Pfam" id="PF13489">
    <property type="entry name" value="Methyltransf_23"/>
    <property type="match status" value="1"/>
</dbReference>
<dbReference type="OrthoDB" id="9795085at2"/>
<dbReference type="AlphaFoldDB" id="A0A6L8VI31"/>
<sequence>MAAGKDWSPETYARFRGLRLRPALDLLAQVHDLPEGDVIDLGCGNGAVGPALAALFPGRRLIGIDQSPAMLAEAAATGAYRRCLAEDAAVWEPATPPALIFSNAALQWLGNHDELLPRLAGLLAPGGTLAVQMPRQFNAPSHRFLREFAADMFPDRFDFVDWHPPVRAPLDYHRLLAPLGQLNVWETDYIQRLVPGGTGHPVRRFTEATAMRPFLDKLTPAETEAFVARYDEALSAAYPAEDDGSVLFPFRRAFIVLQMPAHPF</sequence>
<evidence type="ECO:0000313" key="2">
    <source>
        <dbReference type="Proteomes" id="UP000477083"/>
    </source>
</evidence>
<dbReference type="Gene3D" id="3.40.50.150">
    <property type="entry name" value="Vaccinia Virus protein VP39"/>
    <property type="match status" value="1"/>
</dbReference>
<dbReference type="SUPFAM" id="SSF53335">
    <property type="entry name" value="S-adenosyl-L-methionine-dependent methyltransferases"/>
    <property type="match status" value="1"/>
</dbReference>
<dbReference type="EMBL" id="WWNR01000005">
    <property type="protein sequence ID" value="MZQ89371.1"/>
    <property type="molecule type" value="Genomic_DNA"/>
</dbReference>
<accession>A0A6L8VI31</accession>
<dbReference type="GO" id="GO:0030798">
    <property type="term" value="F:trans-aconitate 2-methyltransferase activity"/>
    <property type="evidence" value="ECO:0007669"/>
    <property type="project" value="InterPro"/>
</dbReference>
<name>A0A6L8VI31_9RHOB</name>
<reference evidence="1 2" key="1">
    <citation type="submission" date="2020-01" db="EMBL/GenBank/DDBJ databases">
        <title>Frigidibacter albus SP32T (=CGMCC 1.13995T).</title>
        <authorList>
            <person name="Liao X."/>
        </authorList>
    </citation>
    <scope>NUCLEOTIDE SEQUENCE [LARGE SCALE GENOMIC DNA]</scope>
    <source>
        <strain evidence="1 2">SP32</strain>
    </source>
</reference>
<keyword evidence="2" id="KW-1185">Reference proteome</keyword>
<evidence type="ECO:0000313" key="1">
    <source>
        <dbReference type="EMBL" id="MZQ89371.1"/>
    </source>
</evidence>
<dbReference type="PANTHER" id="PTHR43861">
    <property type="entry name" value="TRANS-ACONITATE 2-METHYLTRANSFERASE-RELATED"/>
    <property type="match status" value="1"/>
</dbReference>
<dbReference type="Proteomes" id="UP000477083">
    <property type="component" value="Unassembled WGS sequence"/>
</dbReference>
<comment type="caution">
    <text evidence="1">The sequence shown here is derived from an EMBL/GenBank/DDBJ whole genome shotgun (WGS) entry which is preliminary data.</text>
</comment>